<evidence type="ECO:0000256" key="1">
    <source>
        <dbReference type="ARBA" id="ARBA00010923"/>
    </source>
</evidence>
<keyword evidence="6" id="KW-1185">Reference proteome</keyword>
<dbReference type="REBASE" id="241751">
    <property type="entry name" value="S.ElaLN1ORF1045P"/>
</dbReference>
<feature type="domain" description="Type I restriction modification DNA specificity" evidence="4">
    <location>
        <begin position="209"/>
        <end position="362"/>
    </location>
</feature>
<dbReference type="CDD" id="cd17495">
    <property type="entry name" value="RMtype1_S_Cep9333ORF4827P-TRD2-CR2_like"/>
    <property type="match status" value="1"/>
</dbReference>
<dbReference type="GO" id="GO:0009307">
    <property type="term" value="P:DNA restriction-modification system"/>
    <property type="evidence" value="ECO:0007669"/>
    <property type="project" value="UniProtKB-KW"/>
</dbReference>
<dbReference type="PANTHER" id="PTHR30408">
    <property type="entry name" value="TYPE-1 RESTRICTION ENZYME ECOKI SPECIFICITY PROTEIN"/>
    <property type="match status" value="1"/>
</dbReference>
<evidence type="ECO:0000256" key="2">
    <source>
        <dbReference type="ARBA" id="ARBA00022747"/>
    </source>
</evidence>
<dbReference type="CDD" id="cd16961">
    <property type="entry name" value="RMtype1_S_TRD-CR_like"/>
    <property type="match status" value="1"/>
</dbReference>
<evidence type="ECO:0000313" key="6">
    <source>
        <dbReference type="Proteomes" id="UP000217785"/>
    </source>
</evidence>
<evidence type="ECO:0000259" key="4">
    <source>
        <dbReference type="Pfam" id="PF01420"/>
    </source>
</evidence>
<comment type="similarity">
    <text evidence="1">Belongs to the type-I restriction system S methylase family.</text>
</comment>
<organism evidence="5 6">
    <name type="scientific">Effusibacillus lacus</name>
    <dbReference type="NCBI Taxonomy" id="1348429"/>
    <lineage>
        <taxon>Bacteria</taxon>
        <taxon>Bacillati</taxon>
        <taxon>Bacillota</taxon>
        <taxon>Bacilli</taxon>
        <taxon>Bacillales</taxon>
        <taxon>Alicyclobacillaceae</taxon>
        <taxon>Effusibacillus</taxon>
    </lineage>
</organism>
<dbReference type="AlphaFoldDB" id="A0A292YKJ0"/>
<dbReference type="PANTHER" id="PTHR30408:SF13">
    <property type="entry name" value="TYPE I RESTRICTION ENZYME HINDI SPECIFICITY SUBUNIT"/>
    <property type="match status" value="1"/>
</dbReference>
<dbReference type="OrthoDB" id="9795776at2"/>
<dbReference type="Gene3D" id="3.90.220.20">
    <property type="entry name" value="DNA methylase specificity domains"/>
    <property type="match status" value="2"/>
</dbReference>
<dbReference type="InterPro" id="IPR052021">
    <property type="entry name" value="Type-I_RS_S_subunit"/>
</dbReference>
<protein>
    <recommendedName>
        <fullName evidence="4">Type I restriction modification DNA specificity domain-containing protein</fullName>
    </recommendedName>
</protein>
<sequence length="400" mass="45198">MSFSEWREVKLGDVCESVSITHSFEKSELIFLNTSDVYDGSILHNNYSPVADMPGQAKKSIKRGDILYSEIRPKNKRYAMVNFDASDYVVSTKFMVIRSKDLIDNKFLYLYLTSNEVLDTLQQVAEARSGTFPQITFSQVAELNVNLPPLPEQKAISATLSALDDMIELNNQINKILEEMAQAIFKSWFVDFEPFKDGEFEESELGLIPKGWRVGTLGDICHINMGQSPSSDTYNSVGVGMVFYQGVKDFGFKYPEESMYCSKPNKIAKPGDVLLSVRAPVGQINVAYKECCIGRGVSALRLKHHKNNILYYWLKTITKQFHDASNGSIFDAINKSGIERVKVVVPSDVDIIDIFNDFIKLIDEELFNNFQSTRVLKSLRDTLLPKLMSGEIRVPVEEVV</sequence>
<comment type="caution">
    <text evidence="5">The sequence shown here is derived from an EMBL/GenBank/DDBJ whole genome shotgun (WGS) entry which is preliminary data.</text>
</comment>
<evidence type="ECO:0000313" key="5">
    <source>
        <dbReference type="EMBL" id="GAX89431.1"/>
    </source>
</evidence>
<dbReference type="EMBL" id="BDUF01000020">
    <property type="protein sequence ID" value="GAX89431.1"/>
    <property type="molecule type" value="Genomic_DNA"/>
</dbReference>
<proteinExistence type="inferred from homology"/>
<dbReference type="Pfam" id="PF01420">
    <property type="entry name" value="Methylase_S"/>
    <property type="match status" value="2"/>
</dbReference>
<dbReference type="GO" id="GO:0003677">
    <property type="term" value="F:DNA binding"/>
    <property type="evidence" value="ECO:0007669"/>
    <property type="project" value="UniProtKB-KW"/>
</dbReference>
<name>A0A292YKJ0_9BACL</name>
<keyword evidence="3" id="KW-0238">DNA-binding</keyword>
<gene>
    <name evidence="5" type="ORF">EFBL_1049</name>
</gene>
<dbReference type="InterPro" id="IPR044946">
    <property type="entry name" value="Restrct_endonuc_typeI_TRD_sf"/>
</dbReference>
<reference evidence="6" key="1">
    <citation type="submission" date="2017-07" db="EMBL/GenBank/DDBJ databases">
        <title>Draft genome sequence of Effusibacillus lacus strain skLN1.</title>
        <authorList>
            <person name="Watanabe M."/>
            <person name="Kojima H."/>
            <person name="Fukui M."/>
        </authorList>
    </citation>
    <scope>NUCLEOTIDE SEQUENCE [LARGE SCALE GENOMIC DNA]</scope>
    <source>
        <strain evidence="6">skLN1</strain>
    </source>
</reference>
<dbReference type="InterPro" id="IPR000055">
    <property type="entry name" value="Restrct_endonuc_typeI_TRD"/>
</dbReference>
<dbReference type="RefSeq" id="WP_096181120.1">
    <property type="nucleotide sequence ID" value="NZ_BDUF01000020.1"/>
</dbReference>
<accession>A0A292YKJ0</accession>
<dbReference type="SUPFAM" id="SSF116734">
    <property type="entry name" value="DNA methylase specificity domain"/>
    <property type="match status" value="2"/>
</dbReference>
<dbReference type="Proteomes" id="UP000217785">
    <property type="component" value="Unassembled WGS sequence"/>
</dbReference>
<keyword evidence="2" id="KW-0680">Restriction system</keyword>
<feature type="domain" description="Type I restriction modification DNA specificity" evidence="4">
    <location>
        <begin position="4"/>
        <end position="178"/>
    </location>
</feature>
<evidence type="ECO:0000256" key="3">
    <source>
        <dbReference type="ARBA" id="ARBA00023125"/>
    </source>
</evidence>